<dbReference type="InterPro" id="IPR001096">
    <property type="entry name" value="Peptidase_C13"/>
</dbReference>
<dbReference type="EMBL" id="FNFH01000008">
    <property type="protein sequence ID" value="SDK75471.1"/>
    <property type="molecule type" value="Genomic_DNA"/>
</dbReference>
<keyword evidence="1" id="KW-0677">Repeat</keyword>
<dbReference type="InterPro" id="IPR003409">
    <property type="entry name" value="MORN"/>
</dbReference>
<proteinExistence type="predicted"/>
<dbReference type="PANTHER" id="PTHR43215">
    <property type="entry name" value="RADIAL SPOKE HEAD 1 HOMOLOG"/>
    <property type="match status" value="1"/>
</dbReference>
<dbReference type="PANTHER" id="PTHR43215:SF14">
    <property type="entry name" value="RADIAL SPOKE HEAD 1 HOMOLOG"/>
    <property type="match status" value="1"/>
</dbReference>
<evidence type="ECO:0000313" key="2">
    <source>
        <dbReference type="EMBL" id="SDK75471.1"/>
    </source>
</evidence>
<dbReference type="Pfam" id="PF02493">
    <property type="entry name" value="MORN"/>
    <property type="match status" value="5"/>
</dbReference>
<dbReference type="Pfam" id="PF01650">
    <property type="entry name" value="Peptidase_C13"/>
    <property type="match status" value="1"/>
</dbReference>
<sequence length="514" mass="57257">MRLFDRLATVNPMTVPGMKFAPLHIPLSLSALLLVLTGCEPAQFGGGTALPDGAVYSGELENQLFHGRGELRWPDGRLYEGEFHRGRMSGRGRMVYADGCTYEGQFRQGEFNGQGRYACGDAVWEGEFAAGDLVRGSVSTAEGDTYEGEFRDFAPHGEGHRTTAGGAEYQGTFEDGFLVQGSYRNDEGYRYKGGFEYTYYNGEGELTRPDGTIIRANFEYGEANGEGVRIRPVEEGEAQEEKGYFVSGRYYPSEQAYRAAERNQRAAVEARLYSEAERLQSKLAGLEPQRPGVRDVYLLVAGGDGTEGVFAREVKWVAERLGTVFDIEGRHIRLSNGGNGDLPLATRTSIRKSLHKLDELMDPDEDLLLVHLVSHGDDNGDLKLAEKKLPLNDLSVKDGKQWLDELDARYQWIIVSACYSGLWKEALANPERVVFTSAASDRTSFGCSDDSERTWFSSALYGDALQSGVDTPSAWFQAASRRVTEMEKEQDIEEDEHSLPQHSVGKEFLRWWTQ</sequence>
<accession>A0A1G9EHD8</accession>
<dbReference type="Proteomes" id="UP000199305">
    <property type="component" value="Unassembled WGS sequence"/>
</dbReference>
<evidence type="ECO:0000256" key="1">
    <source>
        <dbReference type="ARBA" id="ARBA00022737"/>
    </source>
</evidence>
<dbReference type="GO" id="GO:0008233">
    <property type="term" value="F:peptidase activity"/>
    <property type="evidence" value="ECO:0007669"/>
    <property type="project" value="InterPro"/>
</dbReference>
<gene>
    <name evidence="2" type="ORF">SAMN05216212_3127</name>
</gene>
<reference evidence="3" key="1">
    <citation type="submission" date="2016-10" db="EMBL/GenBank/DDBJ databases">
        <authorList>
            <person name="Varghese N."/>
            <person name="Submissions S."/>
        </authorList>
    </citation>
    <scope>NUCLEOTIDE SEQUENCE [LARGE SCALE GENOMIC DNA]</scope>
    <source>
        <strain evidence="3">CGMCC 1.10658</strain>
    </source>
</reference>
<dbReference type="Gene3D" id="3.40.50.1460">
    <property type="match status" value="1"/>
</dbReference>
<dbReference type="AlphaFoldDB" id="A0A1G9EHD8"/>
<name>A0A1G9EHD8_9GAMM</name>
<dbReference type="STRING" id="658219.SAMN05216212_3127"/>
<dbReference type="Gene3D" id="2.20.110.10">
    <property type="entry name" value="Histone H3 K4-specific methyltransferase SET7/9 N-terminal domain"/>
    <property type="match status" value="2"/>
</dbReference>
<dbReference type="GO" id="GO:0006508">
    <property type="term" value="P:proteolysis"/>
    <property type="evidence" value="ECO:0007669"/>
    <property type="project" value="InterPro"/>
</dbReference>
<protein>
    <submittedName>
        <fullName evidence="2">Uncharacterized conserved protein</fullName>
    </submittedName>
</protein>
<dbReference type="SUPFAM" id="SSF82185">
    <property type="entry name" value="Histone H3 K4-specific methyltransferase SET7/9 N-terminal domain"/>
    <property type="match status" value="1"/>
</dbReference>
<dbReference type="SMART" id="SM00698">
    <property type="entry name" value="MORN"/>
    <property type="match status" value="4"/>
</dbReference>
<keyword evidence="3" id="KW-1185">Reference proteome</keyword>
<organism evidence="2 3">
    <name type="scientific">Microbulbifer yueqingensis</name>
    <dbReference type="NCBI Taxonomy" id="658219"/>
    <lineage>
        <taxon>Bacteria</taxon>
        <taxon>Pseudomonadati</taxon>
        <taxon>Pseudomonadota</taxon>
        <taxon>Gammaproteobacteria</taxon>
        <taxon>Cellvibrionales</taxon>
        <taxon>Microbulbiferaceae</taxon>
        <taxon>Microbulbifer</taxon>
    </lineage>
</organism>
<evidence type="ECO:0000313" key="3">
    <source>
        <dbReference type="Proteomes" id="UP000199305"/>
    </source>
</evidence>